<comment type="similarity">
    <text evidence="2">Belongs to the autoinducer-2 exporter (AI-2E) (TC 2.A.86) family.</text>
</comment>
<protein>
    <submittedName>
        <fullName evidence="9">AI-2E family transporter</fullName>
    </submittedName>
</protein>
<dbReference type="KEGG" id="emt:CPZ25_019495"/>
<evidence type="ECO:0000256" key="2">
    <source>
        <dbReference type="ARBA" id="ARBA00009773"/>
    </source>
</evidence>
<dbReference type="InterPro" id="IPR002549">
    <property type="entry name" value="AI-2E-like"/>
</dbReference>
<evidence type="ECO:0000256" key="5">
    <source>
        <dbReference type="ARBA" id="ARBA00022692"/>
    </source>
</evidence>
<evidence type="ECO:0000256" key="8">
    <source>
        <dbReference type="SAM" id="Phobius"/>
    </source>
</evidence>
<accession>A0A4P9CCF6</accession>
<dbReference type="GO" id="GO:0055085">
    <property type="term" value="P:transmembrane transport"/>
    <property type="evidence" value="ECO:0007669"/>
    <property type="project" value="TreeGrafter"/>
</dbReference>
<evidence type="ECO:0000256" key="6">
    <source>
        <dbReference type="ARBA" id="ARBA00022989"/>
    </source>
</evidence>
<organism evidence="9 10">
    <name type="scientific">Eubacterium maltosivorans</name>
    <dbReference type="NCBI Taxonomy" id="2041044"/>
    <lineage>
        <taxon>Bacteria</taxon>
        <taxon>Bacillati</taxon>
        <taxon>Bacillota</taxon>
        <taxon>Clostridia</taxon>
        <taxon>Eubacteriales</taxon>
        <taxon>Eubacteriaceae</taxon>
        <taxon>Eubacterium</taxon>
    </lineage>
</organism>
<comment type="subcellular location">
    <subcellularLocation>
        <location evidence="1">Cell membrane</location>
        <topology evidence="1">Multi-pass membrane protein</topology>
    </subcellularLocation>
</comment>
<dbReference type="Proteomes" id="UP000218387">
    <property type="component" value="Chromosome"/>
</dbReference>
<dbReference type="PANTHER" id="PTHR21716">
    <property type="entry name" value="TRANSMEMBRANE PROTEIN"/>
    <property type="match status" value="1"/>
</dbReference>
<dbReference type="GO" id="GO:0005886">
    <property type="term" value="C:plasma membrane"/>
    <property type="evidence" value="ECO:0007669"/>
    <property type="project" value="UniProtKB-SubCell"/>
</dbReference>
<gene>
    <name evidence="9" type="ORF">CPZ25_019495</name>
</gene>
<evidence type="ECO:0000313" key="10">
    <source>
        <dbReference type="Proteomes" id="UP000218387"/>
    </source>
</evidence>
<evidence type="ECO:0000256" key="3">
    <source>
        <dbReference type="ARBA" id="ARBA00022448"/>
    </source>
</evidence>
<keyword evidence="3" id="KW-0813">Transport</keyword>
<feature type="transmembrane region" description="Helical" evidence="8">
    <location>
        <begin position="37"/>
        <end position="62"/>
    </location>
</feature>
<dbReference type="AlphaFoldDB" id="A0A4P9CCF6"/>
<keyword evidence="4" id="KW-1003">Cell membrane</keyword>
<name>A0A4P9CCF6_EUBML</name>
<keyword evidence="5 8" id="KW-0812">Transmembrane</keyword>
<proteinExistence type="inferred from homology"/>
<keyword evidence="7 8" id="KW-0472">Membrane</keyword>
<feature type="transmembrane region" description="Helical" evidence="8">
    <location>
        <begin position="7"/>
        <end position="25"/>
    </location>
</feature>
<reference evidence="9 10" key="1">
    <citation type="submission" date="2018-05" db="EMBL/GenBank/DDBJ databases">
        <title>Genome comparison of Eubacterium sp.</title>
        <authorList>
            <person name="Feng Y."/>
            <person name="Sanchez-Andrea I."/>
            <person name="Stams A.J.M."/>
            <person name="De Vos W.M."/>
        </authorList>
    </citation>
    <scope>NUCLEOTIDE SEQUENCE [LARGE SCALE GENOMIC DNA]</scope>
    <source>
        <strain evidence="9 10">YI</strain>
    </source>
</reference>
<evidence type="ECO:0000256" key="7">
    <source>
        <dbReference type="ARBA" id="ARBA00023136"/>
    </source>
</evidence>
<sequence length="402" mass="44383">MELSKKTVRTIIGLIVLTLLLSAGLQNFGSVWKTFDFVIGLIFPFILGACMAFLLNIPMSVIEHHLFSEKRVKGLKMHKMVRPLSLVLALLLVFLIIMVVIFIIVPEIANTVGILANSVPGFVKQVEEWAASLAGSYPDIARQISEITIDWTNFGSEIVDFLQKGLMSFVGSTFNVASSIASGVVNFSLGFIFALYVLLQKEKLGSQFRKLFYAYLPERVTDKLLEICRLSNSTFSSFVTGQCTESVILGAMFVVVMLIFRMPYALMIGVLIGFLSLIPIFGAFIGCFVGTFLILMVNPMQAFWFIIIFLIIQQIEGNLIYPHVVGGSVGLPSIWVLVAVTIGGGAMGITGMIITIPLCSVCYMLLREATGKRLSKRQIPKEKYVSADEAAFLAEEEHLDEM</sequence>
<keyword evidence="6 8" id="KW-1133">Transmembrane helix</keyword>
<dbReference type="EMBL" id="CP029487">
    <property type="protein sequence ID" value="QCT73410.1"/>
    <property type="molecule type" value="Genomic_DNA"/>
</dbReference>
<feature type="transmembrane region" description="Helical" evidence="8">
    <location>
        <begin position="333"/>
        <end position="366"/>
    </location>
</feature>
<dbReference type="PANTHER" id="PTHR21716:SF53">
    <property type="entry name" value="PERMEASE PERM-RELATED"/>
    <property type="match status" value="1"/>
</dbReference>
<evidence type="ECO:0000256" key="1">
    <source>
        <dbReference type="ARBA" id="ARBA00004651"/>
    </source>
</evidence>
<feature type="transmembrane region" description="Helical" evidence="8">
    <location>
        <begin position="302"/>
        <end position="321"/>
    </location>
</feature>
<feature type="transmembrane region" description="Helical" evidence="8">
    <location>
        <begin position="266"/>
        <end position="295"/>
    </location>
</feature>
<keyword evidence="10" id="KW-1185">Reference proteome</keyword>
<feature type="transmembrane region" description="Helical" evidence="8">
    <location>
        <begin position="176"/>
        <end position="199"/>
    </location>
</feature>
<feature type="transmembrane region" description="Helical" evidence="8">
    <location>
        <begin position="83"/>
        <end position="105"/>
    </location>
</feature>
<dbReference type="Pfam" id="PF01594">
    <property type="entry name" value="AI-2E_transport"/>
    <property type="match status" value="1"/>
</dbReference>
<dbReference type="RefSeq" id="WP_096920625.1">
    <property type="nucleotide sequence ID" value="NZ_CP029487.1"/>
</dbReference>
<evidence type="ECO:0000313" key="9">
    <source>
        <dbReference type="EMBL" id="QCT73410.1"/>
    </source>
</evidence>
<feature type="transmembrane region" description="Helical" evidence="8">
    <location>
        <begin position="239"/>
        <end position="260"/>
    </location>
</feature>
<evidence type="ECO:0000256" key="4">
    <source>
        <dbReference type="ARBA" id="ARBA00022475"/>
    </source>
</evidence>